<proteinExistence type="inferred from homology"/>
<keyword evidence="8" id="KW-1185">Reference proteome</keyword>
<organism evidence="7 8">
    <name type="scientific">Rhodoplanes azumiensis</name>
    <dbReference type="NCBI Taxonomy" id="1897628"/>
    <lineage>
        <taxon>Bacteria</taxon>
        <taxon>Pseudomonadati</taxon>
        <taxon>Pseudomonadota</taxon>
        <taxon>Alphaproteobacteria</taxon>
        <taxon>Hyphomicrobiales</taxon>
        <taxon>Nitrobacteraceae</taxon>
        <taxon>Rhodoplanes</taxon>
    </lineage>
</organism>
<dbReference type="SUPFAM" id="SSF52980">
    <property type="entry name" value="Restriction endonuclease-like"/>
    <property type="match status" value="1"/>
</dbReference>
<dbReference type="Pfam" id="PF03852">
    <property type="entry name" value="Vsr"/>
    <property type="match status" value="1"/>
</dbReference>
<dbReference type="InterPro" id="IPR011335">
    <property type="entry name" value="Restrct_endonuc-II-like"/>
</dbReference>
<evidence type="ECO:0000313" key="7">
    <source>
        <dbReference type="EMBL" id="MFD2180696.1"/>
    </source>
</evidence>
<dbReference type="EC" id="3.1.-.-" evidence="6"/>
<evidence type="ECO:0000256" key="5">
    <source>
        <dbReference type="ARBA" id="ARBA00023204"/>
    </source>
</evidence>
<keyword evidence="4 6" id="KW-0378">Hydrolase</keyword>
<dbReference type="RefSeq" id="WP_378475909.1">
    <property type="nucleotide sequence ID" value="NZ_JBHUIW010000001.1"/>
</dbReference>
<dbReference type="GO" id="GO:0004519">
    <property type="term" value="F:endonuclease activity"/>
    <property type="evidence" value="ECO:0007669"/>
    <property type="project" value="UniProtKB-KW"/>
</dbReference>
<sequence>MRPPKPADPRRSALMAKVRQRGTAAELAVAAVLRAAGHAYRLNVRALPGSPDFANRTKKWAVFVHGCFWHRHPGCARTTTPKTNAAFWQAKFEANQRRDAAAVQSLRDAGFTVVIVWECETENAASLRAKLQRSLKRVA</sequence>
<evidence type="ECO:0000256" key="1">
    <source>
        <dbReference type="ARBA" id="ARBA00022722"/>
    </source>
</evidence>
<dbReference type="InterPro" id="IPR004603">
    <property type="entry name" value="DNA_mismatch_endonuc_vsr"/>
</dbReference>
<evidence type="ECO:0000256" key="6">
    <source>
        <dbReference type="PIRNR" id="PIRNR018267"/>
    </source>
</evidence>
<name>A0ABW5AEV7_9BRAD</name>
<dbReference type="CDD" id="cd00221">
    <property type="entry name" value="Vsr"/>
    <property type="match status" value="1"/>
</dbReference>
<dbReference type="Proteomes" id="UP001597314">
    <property type="component" value="Unassembled WGS sequence"/>
</dbReference>
<dbReference type="NCBIfam" id="TIGR00632">
    <property type="entry name" value="vsr"/>
    <property type="match status" value="1"/>
</dbReference>
<evidence type="ECO:0000256" key="2">
    <source>
        <dbReference type="ARBA" id="ARBA00022759"/>
    </source>
</evidence>
<comment type="caution">
    <text evidence="7">The sequence shown here is derived from an EMBL/GenBank/DDBJ whole genome shotgun (WGS) entry which is preliminary data.</text>
</comment>
<dbReference type="Gene3D" id="3.40.960.10">
    <property type="entry name" value="VSR Endonuclease"/>
    <property type="match status" value="1"/>
</dbReference>
<evidence type="ECO:0000313" key="8">
    <source>
        <dbReference type="Proteomes" id="UP001597314"/>
    </source>
</evidence>
<keyword evidence="1 6" id="KW-0540">Nuclease</keyword>
<accession>A0ABW5AEV7</accession>
<dbReference type="PIRSF" id="PIRSF018267">
    <property type="entry name" value="VSR_endonuc"/>
    <property type="match status" value="1"/>
</dbReference>
<gene>
    <name evidence="7" type="ORF">ACFSOX_00885</name>
</gene>
<protein>
    <recommendedName>
        <fullName evidence="6">Very short patch repair endonuclease</fullName>
        <ecNumber evidence="6">3.1.-.-</ecNumber>
    </recommendedName>
</protein>
<comment type="similarity">
    <text evidence="6">Belongs to the vsr family.</text>
</comment>
<keyword evidence="2 6" id="KW-0255">Endonuclease</keyword>
<dbReference type="EMBL" id="JBHUIW010000001">
    <property type="protein sequence ID" value="MFD2180696.1"/>
    <property type="molecule type" value="Genomic_DNA"/>
</dbReference>
<keyword evidence="3 6" id="KW-0227">DNA damage</keyword>
<comment type="function">
    <text evidence="6">May nick specific sequences that contain T:G mispairs resulting from m5C-deamination.</text>
</comment>
<reference evidence="8" key="1">
    <citation type="journal article" date="2019" name="Int. J. Syst. Evol. Microbiol.">
        <title>The Global Catalogue of Microorganisms (GCM) 10K type strain sequencing project: providing services to taxonomists for standard genome sequencing and annotation.</title>
        <authorList>
            <consortium name="The Broad Institute Genomics Platform"/>
            <consortium name="The Broad Institute Genome Sequencing Center for Infectious Disease"/>
            <person name="Wu L."/>
            <person name="Ma J."/>
        </authorList>
    </citation>
    <scope>NUCLEOTIDE SEQUENCE [LARGE SCALE GENOMIC DNA]</scope>
    <source>
        <strain evidence="8">CGMCC 1.6774</strain>
    </source>
</reference>
<keyword evidence="5 6" id="KW-0234">DNA repair</keyword>
<evidence type="ECO:0000256" key="4">
    <source>
        <dbReference type="ARBA" id="ARBA00022801"/>
    </source>
</evidence>
<evidence type="ECO:0000256" key="3">
    <source>
        <dbReference type="ARBA" id="ARBA00022763"/>
    </source>
</evidence>